<feature type="transmembrane region" description="Helical" evidence="5">
    <location>
        <begin position="56"/>
        <end position="78"/>
    </location>
</feature>
<dbReference type="STRING" id="1707952.A6A03_03310"/>
<feature type="transmembrane region" description="Helical" evidence="5">
    <location>
        <begin position="113"/>
        <end position="138"/>
    </location>
</feature>
<evidence type="ECO:0000313" key="8">
    <source>
        <dbReference type="Proteomes" id="UP000078287"/>
    </source>
</evidence>
<dbReference type="Gene3D" id="1.20.1250.20">
    <property type="entry name" value="MFS general substrate transporter like domains"/>
    <property type="match status" value="1"/>
</dbReference>
<dbReference type="SUPFAM" id="SSF103473">
    <property type="entry name" value="MFS general substrate transporter"/>
    <property type="match status" value="1"/>
</dbReference>
<dbReference type="InterPro" id="IPR020846">
    <property type="entry name" value="MFS_dom"/>
</dbReference>
<evidence type="ECO:0000256" key="2">
    <source>
        <dbReference type="ARBA" id="ARBA00022692"/>
    </source>
</evidence>
<dbReference type="GO" id="GO:0022857">
    <property type="term" value="F:transmembrane transporter activity"/>
    <property type="evidence" value="ECO:0007669"/>
    <property type="project" value="InterPro"/>
</dbReference>
<protein>
    <submittedName>
        <fullName evidence="7">MFS transporter</fullName>
    </submittedName>
</protein>
<feature type="domain" description="Major facilitator superfamily (MFS) profile" evidence="6">
    <location>
        <begin position="187"/>
        <end position="421"/>
    </location>
</feature>
<dbReference type="Proteomes" id="UP000078287">
    <property type="component" value="Unassembled WGS sequence"/>
</dbReference>
<feature type="transmembrane region" description="Helical" evidence="5">
    <location>
        <begin position="187"/>
        <end position="207"/>
    </location>
</feature>
<accession>A0A178M823</accession>
<dbReference type="Gene3D" id="1.20.1720.10">
    <property type="entry name" value="Multidrug resistance protein D"/>
    <property type="match status" value="1"/>
</dbReference>
<feature type="transmembrane region" description="Helical" evidence="5">
    <location>
        <begin position="85"/>
        <end position="107"/>
    </location>
</feature>
<organism evidence="7 8">
    <name type="scientific">Chloroflexus islandicus</name>
    <dbReference type="NCBI Taxonomy" id="1707952"/>
    <lineage>
        <taxon>Bacteria</taxon>
        <taxon>Bacillati</taxon>
        <taxon>Chloroflexota</taxon>
        <taxon>Chloroflexia</taxon>
        <taxon>Chloroflexales</taxon>
        <taxon>Chloroflexineae</taxon>
        <taxon>Chloroflexaceae</taxon>
        <taxon>Chloroflexus</taxon>
    </lineage>
</organism>
<evidence type="ECO:0000256" key="5">
    <source>
        <dbReference type="SAM" id="Phobius"/>
    </source>
</evidence>
<keyword evidence="4 5" id="KW-0472">Membrane</keyword>
<dbReference type="PANTHER" id="PTHR23526:SF1">
    <property type="entry name" value="MAJOR FACILITATOR SUPERFAMILY MFS_1"/>
    <property type="match status" value="1"/>
</dbReference>
<dbReference type="InterPro" id="IPR052528">
    <property type="entry name" value="Sugar_transport-like"/>
</dbReference>
<name>A0A178M823_9CHLR</name>
<evidence type="ECO:0000313" key="7">
    <source>
        <dbReference type="EMBL" id="OAN44185.1"/>
    </source>
</evidence>
<feature type="transmembrane region" description="Helical" evidence="5">
    <location>
        <begin position="150"/>
        <end position="175"/>
    </location>
</feature>
<dbReference type="InterPro" id="IPR011701">
    <property type="entry name" value="MFS"/>
</dbReference>
<feature type="transmembrane region" description="Helical" evidence="5">
    <location>
        <begin position="325"/>
        <end position="350"/>
    </location>
</feature>
<dbReference type="PANTHER" id="PTHR23526">
    <property type="entry name" value="INTEGRAL MEMBRANE TRANSPORT PROTEIN-RELATED"/>
    <property type="match status" value="1"/>
</dbReference>
<feature type="transmembrane region" description="Helical" evidence="5">
    <location>
        <begin position="21"/>
        <end position="44"/>
    </location>
</feature>
<evidence type="ECO:0000256" key="4">
    <source>
        <dbReference type="ARBA" id="ARBA00023136"/>
    </source>
</evidence>
<feature type="transmembrane region" description="Helical" evidence="5">
    <location>
        <begin position="240"/>
        <end position="259"/>
    </location>
</feature>
<feature type="transmembrane region" description="Helical" evidence="5">
    <location>
        <begin position="387"/>
        <end position="407"/>
    </location>
</feature>
<dbReference type="AlphaFoldDB" id="A0A178M823"/>
<keyword evidence="3 5" id="KW-1133">Transmembrane helix</keyword>
<dbReference type="EMBL" id="LWQS01000071">
    <property type="protein sequence ID" value="OAN44185.1"/>
    <property type="molecule type" value="Genomic_DNA"/>
</dbReference>
<proteinExistence type="predicted"/>
<keyword evidence="2 5" id="KW-0812">Transmembrane</keyword>
<gene>
    <name evidence="7" type="ORF">A6A03_03310</name>
</gene>
<feature type="transmembrane region" description="Helical" evidence="5">
    <location>
        <begin position="362"/>
        <end position="381"/>
    </location>
</feature>
<sequence>MTTASEAVLARYARRNFWLNVLDGSAFTFGISLVSRFTVLPLIVERLTDARWVQGLIPAIFFAGWLLPGLFTAPLVAAQPRRKPWVLLATIGERLPFLAMGIILLTLPDLPASALLVIVLTLYAIFATSAGLTSIAWQDLIARVIPGHRWGVFFGLQAGLGGLLGIGGGALAAAILAQQPFPQSAGMLALICFAAMVVSYLFLALTVEPAQAPVPARPFHVFLRGLGPLLRRDVAFRRYLFCRMAIALGLTGHSFLTAAALERFQVPAAEIGLFTSVMLAAQAIGNIGLGALADRWGHKQVLVLSAGMGMAALVLALIAPASAWFYLVFALVGASQAGYQLSGFTLVFTFSPPAERTTYIGVANLALAPVAALGPVVVGLVATVTGYGVIFALLALVGVIGMGLLHWHVAAPARAGQAPAA</sequence>
<dbReference type="RefSeq" id="WP_066789732.1">
    <property type="nucleotide sequence ID" value="NZ_LWQS01000071.1"/>
</dbReference>
<evidence type="ECO:0000256" key="3">
    <source>
        <dbReference type="ARBA" id="ARBA00022989"/>
    </source>
</evidence>
<dbReference type="OrthoDB" id="142704at2"/>
<reference evidence="7 8" key="1">
    <citation type="submission" date="2016-04" db="EMBL/GenBank/DDBJ databases">
        <title>Chloroflexus islandicus sp. nov., a thermophilic filamentous anoxygenic phototrophic bacterium from geyser Strokkur (Iceland).</title>
        <authorList>
            <person name="Gaisin V.A."/>
            <person name="Kalashnikov A.M."/>
            <person name="Sukhacheva M.V."/>
            <person name="Grouzdev D.S."/>
            <person name="Ivanov T.M."/>
            <person name="Kuznetsov B."/>
            <person name="Gorlenko V.M."/>
        </authorList>
    </citation>
    <scope>NUCLEOTIDE SEQUENCE [LARGE SCALE GENOMIC DNA]</scope>
    <source>
        <strain evidence="8">isl-2</strain>
    </source>
</reference>
<feature type="transmembrane region" description="Helical" evidence="5">
    <location>
        <begin position="271"/>
        <end position="289"/>
    </location>
</feature>
<keyword evidence="8" id="KW-1185">Reference proteome</keyword>
<dbReference type="GO" id="GO:0005886">
    <property type="term" value="C:plasma membrane"/>
    <property type="evidence" value="ECO:0007669"/>
    <property type="project" value="UniProtKB-SubCell"/>
</dbReference>
<dbReference type="Pfam" id="PF07690">
    <property type="entry name" value="MFS_1"/>
    <property type="match status" value="1"/>
</dbReference>
<feature type="transmembrane region" description="Helical" evidence="5">
    <location>
        <begin position="301"/>
        <end position="319"/>
    </location>
</feature>
<comment type="caution">
    <text evidence="7">The sequence shown here is derived from an EMBL/GenBank/DDBJ whole genome shotgun (WGS) entry which is preliminary data.</text>
</comment>
<evidence type="ECO:0000259" key="6">
    <source>
        <dbReference type="PROSITE" id="PS50850"/>
    </source>
</evidence>
<dbReference type="PROSITE" id="PS50850">
    <property type="entry name" value="MFS"/>
    <property type="match status" value="1"/>
</dbReference>
<comment type="subcellular location">
    <subcellularLocation>
        <location evidence="1">Cell membrane</location>
        <topology evidence="1">Multi-pass membrane protein</topology>
    </subcellularLocation>
</comment>
<dbReference type="InterPro" id="IPR036259">
    <property type="entry name" value="MFS_trans_sf"/>
</dbReference>
<evidence type="ECO:0000256" key="1">
    <source>
        <dbReference type="ARBA" id="ARBA00004651"/>
    </source>
</evidence>